<dbReference type="PANTHER" id="PTHR34773">
    <property type="entry name" value="FLAGELLAR SECRETION CHAPERONE FLIS"/>
    <property type="match status" value="1"/>
</dbReference>
<evidence type="ECO:0000313" key="7">
    <source>
        <dbReference type="EMBL" id="ALP52665.1"/>
    </source>
</evidence>
<dbReference type="CDD" id="cd16098">
    <property type="entry name" value="FliS"/>
    <property type="match status" value="1"/>
</dbReference>
<dbReference type="GO" id="GO:0005829">
    <property type="term" value="C:cytosol"/>
    <property type="evidence" value="ECO:0007669"/>
    <property type="project" value="UniProtKB-SubCell"/>
</dbReference>
<dbReference type="InterPro" id="IPR003713">
    <property type="entry name" value="FliS"/>
</dbReference>
<dbReference type="GO" id="GO:0044780">
    <property type="term" value="P:bacterial-type flagellum assembly"/>
    <property type="evidence" value="ECO:0007669"/>
    <property type="project" value="InterPro"/>
</dbReference>
<evidence type="ECO:0000256" key="1">
    <source>
        <dbReference type="ARBA" id="ARBA00004514"/>
    </source>
</evidence>
<dbReference type="Pfam" id="PF02561">
    <property type="entry name" value="FliS"/>
    <property type="match status" value="1"/>
</dbReference>
<dbReference type="AlphaFoldDB" id="A0A0S2TBY9"/>
<organism evidence="7 8">
    <name type="scientific">Candidatus Tenderia electrophaga</name>
    <dbReference type="NCBI Taxonomy" id="1748243"/>
    <lineage>
        <taxon>Bacteria</taxon>
        <taxon>Pseudomonadati</taxon>
        <taxon>Pseudomonadota</taxon>
        <taxon>Gammaproteobacteria</taxon>
        <taxon>Candidatus Tenderiales</taxon>
        <taxon>Candidatus Tenderiaceae</taxon>
        <taxon>Candidatus Tenderia</taxon>
    </lineage>
</organism>
<comment type="similarity">
    <text evidence="2 6">Belongs to the FliS family.</text>
</comment>
<dbReference type="GO" id="GO:0071973">
    <property type="term" value="P:bacterial-type flagellum-dependent cell motility"/>
    <property type="evidence" value="ECO:0007669"/>
    <property type="project" value="TreeGrafter"/>
</dbReference>
<reference evidence="7" key="1">
    <citation type="submission" date="2015-10" db="EMBL/GenBank/DDBJ databases">
        <title>Description of Candidatus Tenderia electrophaga gen. nov, sp. nov., an Uncultivated Electroautotroph from a Biocathode Enrichment.</title>
        <authorList>
            <person name="Eddie B.J."/>
            <person name="Malanoski A.P."/>
            <person name="Wang Z."/>
            <person name="Hall R.J."/>
            <person name="Oh S.D."/>
            <person name="Heiner C."/>
            <person name="Lin B."/>
            <person name="Strycharz-Glaven S.M."/>
        </authorList>
    </citation>
    <scope>NUCLEOTIDE SEQUENCE [LARGE SCALE GENOMIC DNA]</scope>
    <source>
        <strain evidence="7">NRL1</strain>
    </source>
</reference>
<dbReference type="Proteomes" id="UP000055136">
    <property type="component" value="Chromosome"/>
</dbReference>
<accession>A0A0S2TBY9</accession>
<name>A0A0S2TBY9_9GAMM</name>
<keyword evidence="3 6" id="KW-0963">Cytoplasm</keyword>
<dbReference type="Gene3D" id="1.20.120.340">
    <property type="entry name" value="Flagellar protein FliS"/>
    <property type="match status" value="1"/>
</dbReference>
<evidence type="ECO:0000256" key="2">
    <source>
        <dbReference type="ARBA" id="ARBA00008787"/>
    </source>
</evidence>
<dbReference type="PIRSF" id="PIRSF039090">
    <property type="entry name" value="Flis"/>
    <property type="match status" value="1"/>
</dbReference>
<keyword evidence="4 6" id="KW-1005">Bacterial flagellum biogenesis</keyword>
<sequence length="138" mass="14744">MNSITRAANAYKTAQVDAAVLGASSHELIAILLAKAIESTQQAKRHMADGDVNAKGQRIKLAIAIISDGLRSSLNISEGGEIAANLDVLYEYMSNQLLKAHAENNPAILDEVSALLGDIKEAWDGIKPKQPAQPEMHT</sequence>
<evidence type="ECO:0000256" key="4">
    <source>
        <dbReference type="ARBA" id="ARBA00022795"/>
    </source>
</evidence>
<evidence type="ECO:0000256" key="3">
    <source>
        <dbReference type="ARBA" id="ARBA00022490"/>
    </source>
</evidence>
<proteinExistence type="inferred from homology"/>
<gene>
    <name evidence="7" type="ORF">Tel_05605</name>
</gene>
<protein>
    <recommendedName>
        <fullName evidence="6">Flagellar secretion chaperone FliS</fullName>
    </recommendedName>
</protein>
<dbReference type="EMBL" id="CP013099">
    <property type="protein sequence ID" value="ALP52665.1"/>
    <property type="molecule type" value="Genomic_DNA"/>
</dbReference>
<keyword evidence="5" id="KW-0143">Chaperone</keyword>
<comment type="subcellular location">
    <subcellularLocation>
        <location evidence="1 6">Cytoplasm</location>
        <location evidence="1 6">Cytosol</location>
    </subcellularLocation>
</comment>
<dbReference type="InterPro" id="IPR036584">
    <property type="entry name" value="FliS_sf"/>
</dbReference>
<evidence type="ECO:0000313" key="8">
    <source>
        <dbReference type="Proteomes" id="UP000055136"/>
    </source>
</evidence>
<dbReference type="SUPFAM" id="SSF101116">
    <property type="entry name" value="Flagellar export chaperone FliS"/>
    <property type="match status" value="1"/>
</dbReference>
<keyword evidence="8" id="KW-1185">Reference proteome</keyword>
<dbReference type="KEGG" id="tee:Tel_05605"/>
<dbReference type="STRING" id="1748243.Tel_05605"/>
<dbReference type="NCBIfam" id="TIGR00208">
    <property type="entry name" value="fliS"/>
    <property type="match status" value="1"/>
</dbReference>
<evidence type="ECO:0000256" key="6">
    <source>
        <dbReference type="PIRNR" id="PIRNR039090"/>
    </source>
</evidence>
<dbReference type="PANTHER" id="PTHR34773:SF1">
    <property type="entry name" value="FLAGELLAR SECRETION CHAPERONE FLIS"/>
    <property type="match status" value="1"/>
</dbReference>
<evidence type="ECO:0000256" key="5">
    <source>
        <dbReference type="ARBA" id="ARBA00023186"/>
    </source>
</evidence>